<gene>
    <name evidence="2" type="ORF">A4X13_0g2095</name>
</gene>
<feature type="region of interest" description="Disordered" evidence="1">
    <location>
        <begin position="405"/>
        <end position="488"/>
    </location>
</feature>
<keyword evidence="3" id="KW-1185">Reference proteome</keyword>
<feature type="compositionally biased region" description="Basic and acidic residues" evidence="1">
    <location>
        <begin position="527"/>
        <end position="538"/>
    </location>
</feature>
<protein>
    <submittedName>
        <fullName evidence="2">Uncharacterized protein</fullName>
    </submittedName>
</protein>
<sequence length="556" mass="59334">MSEISQYDTYCEIVHSLPVVKIRDNPARSGYVIITTMAKVGCGGTVDAELHGYWRDDRPVEGSIIHGFFLVAATPTGVKMFFEKTELEIRGTSVHDSDYVRTHINQSAMSLRAFGRVKEITATSFTIEVMTYLPTGLTRGSIVMNLPAADRGGFPVQVGNYAGGRGTILFADAQGALVVDLEQLQQGVDSGNDASDGDRSMWMAALTGQGDSSKSGSITEAVREITRTTTFCESMHRFLINTNTDGGDVAVIRGTDGVQHQVPVKVPETLVRVNGGVYGMCLQAGFQSTSMQAASFGACDLRPGYGSGTRYTETQLLKQPIRFRSAGRVVNRSPGEVLIQALILINDAELPVRMRALIPETKRWKNLRPIRTGTFIGLRGTLESIVGGEDCEILIRLEHLCSAPPVGSGSPPQLPTTAVAQASTSSTTLDQQMSTSSGSVRDTVLSAMQQFGSPSSSSASMLSERASSSSTAPSSVPTSEGEESPTMRTSALGLETATVTHPEDAAENNGVANSGRLTRAAAAAMAEDPKGKKRATDEVHEDDVDGDERPVKIRCL</sequence>
<dbReference type="AlphaFoldDB" id="A0A177TWJ7"/>
<feature type="compositionally biased region" description="Basic and acidic residues" evidence="1">
    <location>
        <begin position="547"/>
        <end position="556"/>
    </location>
</feature>
<feature type="compositionally biased region" description="Low complexity" evidence="1">
    <location>
        <begin position="453"/>
        <end position="479"/>
    </location>
</feature>
<reference evidence="2" key="1">
    <citation type="submission" date="2016-04" db="EMBL/GenBank/DDBJ databases">
        <authorList>
            <person name="Nguyen H.D."/>
            <person name="Samba Siva P."/>
            <person name="Cullis J."/>
            <person name="Levesque C.A."/>
            <person name="Hambleton S."/>
        </authorList>
    </citation>
    <scope>NUCLEOTIDE SEQUENCE</scope>
    <source>
        <strain evidence="2">DAOMC 236416</strain>
    </source>
</reference>
<comment type="caution">
    <text evidence="2">The sequence shown here is derived from an EMBL/GenBank/DDBJ whole genome shotgun (WGS) entry which is preliminary data.</text>
</comment>
<name>A0A177TWJ7_9BASI</name>
<organism evidence="2 3">
    <name type="scientific">Tilletia indica</name>
    <dbReference type="NCBI Taxonomy" id="43049"/>
    <lineage>
        <taxon>Eukaryota</taxon>
        <taxon>Fungi</taxon>
        <taxon>Dikarya</taxon>
        <taxon>Basidiomycota</taxon>
        <taxon>Ustilaginomycotina</taxon>
        <taxon>Exobasidiomycetes</taxon>
        <taxon>Tilletiales</taxon>
        <taxon>Tilletiaceae</taxon>
        <taxon>Tilletia</taxon>
    </lineage>
</organism>
<evidence type="ECO:0000313" key="2">
    <source>
        <dbReference type="EMBL" id="KAE8257835.1"/>
    </source>
</evidence>
<accession>A0A177TWJ7</accession>
<proteinExistence type="predicted"/>
<evidence type="ECO:0000313" key="3">
    <source>
        <dbReference type="Proteomes" id="UP000077521"/>
    </source>
</evidence>
<dbReference type="EMBL" id="LWDF02000094">
    <property type="protein sequence ID" value="KAE8257835.1"/>
    <property type="molecule type" value="Genomic_DNA"/>
</dbReference>
<feature type="compositionally biased region" description="Polar residues" evidence="1">
    <location>
        <begin position="429"/>
        <end position="452"/>
    </location>
</feature>
<evidence type="ECO:0000256" key="1">
    <source>
        <dbReference type="SAM" id="MobiDB-lite"/>
    </source>
</evidence>
<dbReference type="Proteomes" id="UP000077521">
    <property type="component" value="Unassembled WGS sequence"/>
</dbReference>
<feature type="compositionally biased region" description="Low complexity" evidence="1">
    <location>
        <begin position="416"/>
        <end position="428"/>
    </location>
</feature>
<reference evidence="2" key="2">
    <citation type="journal article" date="2019" name="IMA Fungus">
        <title>Genome sequencing and comparison of five Tilletia species to identify candidate genes for the detection of regulated species infecting wheat.</title>
        <authorList>
            <person name="Nguyen H.D.T."/>
            <person name="Sultana T."/>
            <person name="Kesanakurti P."/>
            <person name="Hambleton S."/>
        </authorList>
    </citation>
    <scope>NUCLEOTIDE SEQUENCE</scope>
    <source>
        <strain evidence="2">DAOMC 236416</strain>
    </source>
</reference>
<feature type="region of interest" description="Disordered" evidence="1">
    <location>
        <begin position="520"/>
        <end position="556"/>
    </location>
</feature>